<proteinExistence type="predicted"/>
<keyword evidence="1" id="KW-0812">Transmembrane</keyword>
<keyword evidence="2" id="KW-1185">Reference proteome</keyword>
<protein>
    <submittedName>
        <fullName evidence="3">Uncharacterized protein LOC109128784</fullName>
    </submittedName>
</protein>
<accession>A0ABM1QX08</accession>
<evidence type="ECO:0000313" key="3">
    <source>
        <dbReference type="RefSeq" id="XP_019091296.1"/>
    </source>
</evidence>
<reference evidence="3" key="2">
    <citation type="submission" date="2025-08" db="UniProtKB">
        <authorList>
            <consortium name="RefSeq"/>
        </authorList>
    </citation>
    <scope>IDENTIFICATION</scope>
    <source>
        <tissue evidence="3">Leaf</tissue>
    </source>
</reference>
<dbReference type="Proteomes" id="UP000694864">
    <property type="component" value="Chromosome 14"/>
</dbReference>
<keyword evidence="1" id="KW-0472">Membrane</keyword>
<keyword evidence="1" id="KW-1133">Transmembrane helix</keyword>
<name>A0ABM1QX08_CAMSA</name>
<organism evidence="2 3">
    <name type="scientific">Camelina sativa</name>
    <name type="common">False flax</name>
    <name type="synonym">Myagrum sativum</name>
    <dbReference type="NCBI Taxonomy" id="90675"/>
    <lineage>
        <taxon>Eukaryota</taxon>
        <taxon>Viridiplantae</taxon>
        <taxon>Streptophyta</taxon>
        <taxon>Embryophyta</taxon>
        <taxon>Tracheophyta</taxon>
        <taxon>Spermatophyta</taxon>
        <taxon>Magnoliopsida</taxon>
        <taxon>eudicotyledons</taxon>
        <taxon>Gunneridae</taxon>
        <taxon>Pentapetalae</taxon>
        <taxon>rosids</taxon>
        <taxon>malvids</taxon>
        <taxon>Brassicales</taxon>
        <taxon>Brassicaceae</taxon>
        <taxon>Camelineae</taxon>
        <taxon>Camelina</taxon>
    </lineage>
</organism>
<evidence type="ECO:0000313" key="2">
    <source>
        <dbReference type="Proteomes" id="UP000694864"/>
    </source>
</evidence>
<gene>
    <name evidence="3" type="primary">LOC109128784</name>
</gene>
<dbReference type="RefSeq" id="XP_019091296.1">
    <property type="nucleotide sequence ID" value="XM_019235751.1"/>
</dbReference>
<feature type="transmembrane region" description="Helical" evidence="1">
    <location>
        <begin position="6"/>
        <end position="30"/>
    </location>
</feature>
<sequence length="87" mass="9717">MYFLQVAAYHLFFNASQICYLLALIILVFLRFFDVFQNISAVNQVGELGTTSLLRFTDKQQAQGDFNVTFSGVFLASAIKDIAGIVL</sequence>
<dbReference type="GeneID" id="109128784"/>
<evidence type="ECO:0000256" key="1">
    <source>
        <dbReference type="SAM" id="Phobius"/>
    </source>
</evidence>
<reference evidence="2" key="1">
    <citation type="journal article" date="2014" name="Nat. Commun.">
        <title>The emerging biofuel crop Camelina sativa retains a highly undifferentiated hexaploid genome structure.</title>
        <authorList>
            <person name="Kagale S."/>
            <person name="Koh C."/>
            <person name="Nixon J."/>
            <person name="Bollina V."/>
            <person name="Clarke W.E."/>
            <person name="Tuteja R."/>
            <person name="Spillane C."/>
            <person name="Robinson S.J."/>
            <person name="Links M.G."/>
            <person name="Clarke C."/>
            <person name="Higgins E.E."/>
            <person name="Huebert T."/>
            <person name="Sharpe A.G."/>
            <person name="Parkin I.A."/>
        </authorList>
    </citation>
    <scope>NUCLEOTIDE SEQUENCE [LARGE SCALE GENOMIC DNA]</scope>
    <source>
        <strain evidence="2">cv. DH55</strain>
    </source>
</reference>